<accession>A0A3N4HRJ6</accession>
<dbReference type="PANTHER" id="PTHR37928">
    <property type="entry name" value="CFEM DOMAIN PROTEIN (AFU_ORTHOLOGUE AFUA_6G14090)"/>
    <property type="match status" value="1"/>
</dbReference>
<evidence type="ECO:0000256" key="16">
    <source>
        <dbReference type="SAM" id="MobiDB-lite"/>
    </source>
</evidence>
<dbReference type="GO" id="GO:0098552">
    <property type="term" value="C:side of membrane"/>
    <property type="evidence" value="ECO:0007669"/>
    <property type="project" value="UniProtKB-KW"/>
</dbReference>
<sequence>MRTSLVFLLISAFASTVAAADLTIFDLPKCGDTCVKEGLAQTQCYLSRSCLCKDETLITNSIACVKTRCSQEDATESFTIIKNECLAKGIEVPMLLTELGLQPELAANSTSLLDPETSTTPLPTSPPTTSSPKNDTTTKSTTNTLALALGLTTGLLILLTLAGVLCFLRRRRRQRQQQSEDPTTKRQSLKELPTGFNRRSIYETHAAKVVGGEKRDVAAHHELPAGRLEAVEMEGDMGVVELEGGGGEGGMSGSGLIASG</sequence>
<feature type="chain" id="PRO_5018083921" description="CFEM domain-containing protein" evidence="18">
    <location>
        <begin position="20"/>
        <end position="260"/>
    </location>
</feature>
<protein>
    <recommendedName>
        <fullName evidence="19">CFEM domain-containing protein</fullName>
    </recommendedName>
</protein>
<evidence type="ECO:0000256" key="4">
    <source>
        <dbReference type="ARBA" id="ARBA00022475"/>
    </source>
</evidence>
<evidence type="ECO:0000256" key="14">
    <source>
        <dbReference type="ARBA" id="ARBA00023288"/>
    </source>
</evidence>
<keyword evidence="10" id="KW-0408">Iron</keyword>
<evidence type="ECO:0000256" key="13">
    <source>
        <dbReference type="ARBA" id="ARBA00023180"/>
    </source>
</evidence>
<dbReference type="Proteomes" id="UP000275078">
    <property type="component" value="Unassembled WGS sequence"/>
</dbReference>
<evidence type="ECO:0000256" key="12">
    <source>
        <dbReference type="ARBA" id="ARBA00023157"/>
    </source>
</evidence>
<comment type="subcellular location">
    <subcellularLocation>
        <location evidence="1">Cell membrane</location>
        <topology evidence="1">Lipid-anchor</topology>
        <topology evidence="1">GPI-anchor</topology>
    </subcellularLocation>
    <subcellularLocation>
        <location evidence="2">Secreted</location>
    </subcellularLocation>
</comment>
<evidence type="ECO:0000256" key="5">
    <source>
        <dbReference type="ARBA" id="ARBA00022525"/>
    </source>
</evidence>
<evidence type="ECO:0000256" key="9">
    <source>
        <dbReference type="ARBA" id="ARBA00022729"/>
    </source>
</evidence>
<evidence type="ECO:0000256" key="2">
    <source>
        <dbReference type="ARBA" id="ARBA00004613"/>
    </source>
</evidence>
<keyword evidence="17" id="KW-1133">Transmembrane helix</keyword>
<proteinExistence type="inferred from homology"/>
<feature type="region of interest" description="Disordered" evidence="16">
    <location>
        <begin position="111"/>
        <end position="139"/>
    </location>
</feature>
<dbReference type="Pfam" id="PF05730">
    <property type="entry name" value="CFEM"/>
    <property type="match status" value="1"/>
</dbReference>
<evidence type="ECO:0000256" key="15">
    <source>
        <dbReference type="PROSITE-ProRule" id="PRU01356"/>
    </source>
</evidence>
<dbReference type="PANTHER" id="PTHR37928:SF2">
    <property type="entry name" value="GPI ANCHORED CFEM DOMAIN PROTEIN (AFU_ORTHOLOGUE AFUA_6G10580)"/>
    <property type="match status" value="1"/>
</dbReference>
<keyword evidence="7" id="KW-0336">GPI-anchor</keyword>
<gene>
    <name evidence="20" type="ORF">BJ508DRAFT_35528</name>
</gene>
<keyword evidence="12 15" id="KW-1015">Disulfide bond</keyword>
<feature type="signal peptide" evidence="18">
    <location>
        <begin position="1"/>
        <end position="19"/>
    </location>
</feature>
<organism evidence="20 21">
    <name type="scientific">Ascobolus immersus RN42</name>
    <dbReference type="NCBI Taxonomy" id="1160509"/>
    <lineage>
        <taxon>Eukaryota</taxon>
        <taxon>Fungi</taxon>
        <taxon>Dikarya</taxon>
        <taxon>Ascomycota</taxon>
        <taxon>Pezizomycotina</taxon>
        <taxon>Pezizomycetes</taxon>
        <taxon>Pezizales</taxon>
        <taxon>Ascobolaceae</taxon>
        <taxon>Ascobolus</taxon>
    </lineage>
</organism>
<keyword evidence="14" id="KW-0449">Lipoprotein</keyword>
<keyword evidence="4" id="KW-1003">Cell membrane</keyword>
<evidence type="ECO:0000256" key="1">
    <source>
        <dbReference type="ARBA" id="ARBA00004609"/>
    </source>
</evidence>
<evidence type="ECO:0000256" key="10">
    <source>
        <dbReference type="ARBA" id="ARBA00023004"/>
    </source>
</evidence>
<feature type="disulfide bond" evidence="15">
    <location>
        <begin position="52"/>
        <end position="85"/>
    </location>
</feature>
<keyword evidence="6" id="KW-0349">Heme</keyword>
<feature type="region of interest" description="Disordered" evidence="16">
    <location>
        <begin position="172"/>
        <end position="193"/>
    </location>
</feature>
<feature type="domain" description="CFEM" evidence="19">
    <location>
        <begin position="2"/>
        <end position="112"/>
    </location>
</feature>
<keyword evidence="11 17" id="KW-0472">Membrane</keyword>
<reference evidence="20 21" key="1">
    <citation type="journal article" date="2018" name="Nat. Ecol. Evol.">
        <title>Pezizomycetes genomes reveal the molecular basis of ectomycorrhizal truffle lifestyle.</title>
        <authorList>
            <person name="Murat C."/>
            <person name="Payen T."/>
            <person name="Noel B."/>
            <person name="Kuo A."/>
            <person name="Morin E."/>
            <person name="Chen J."/>
            <person name="Kohler A."/>
            <person name="Krizsan K."/>
            <person name="Balestrini R."/>
            <person name="Da Silva C."/>
            <person name="Montanini B."/>
            <person name="Hainaut M."/>
            <person name="Levati E."/>
            <person name="Barry K.W."/>
            <person name="Belfiori B."/>
            <person name="Cichocki N."/>
            <person name="Clum A."/>
            <person name="Dockter R.B."/>
            <person name="Fauchery L."/>
            <person name="Guy J."/>
            <person name="Iotti M."/>
            <person name="Le Tacon F."/>
            <person name="Lindquist E.A."/>
            <person name="Lipzen A."/>
            <person name="Malagnac F."/>
            <person name="Mello A."/>
            <person name="Molinier V."/>
            <person name="Miyauchi S."/>
            <person name="Poulain J."/>
            <person name="Riccioni C."/>
            <person name="Rubini A."/>
            <person name="Sitrit Y."/>
            <person name="Splivallo R."/>
            <person name="Traeger S."/>
            <person name="Wang M."/>
            <person name="Zifcakova L."/>
            <person name="Wipf D."/>
            <person name="Zambonelli A."/>
            <person name="Paolocci F."/>
            <person name="Nowrousian M."/>
            <person name="Ottonello S."/>
            <person name="Baldrian P."/>
            <person name="Spatafora J.W."/>
            <person name="Henrissat B."/>
            <person name="Nagy L.G."/>
            <person name="Aury J.M."/>
            <person name="Wincker P."/>
            <person name="Grigoriev I.V."/>
            <person name="Bonfante P."/>
            <person name="Martin F.M."/>
        </authorList>
    </citation>
    <scope>NUCLEOTIDE SEQUENCE [LARGE SCALE GENOMIC DNA]</scope>
    <source>
        <strain evidence="20 21">RN42</strain>
    </source>
</reference>
<dbReference type="PROSITE" id="PS52012">
    <property type="entry name" value="CFEM"/>
    <property type="match status" value="1"/>
</dbReference>
<evidence type="ECO:0000256" key="18">
    <source>
        <dbReference type="SAM" id="SignalP"/>
    </source>
</evidence>
<evidence type="ECO:0000256" key="17">
    <source>
        <dbReference type="SAM" id="Phobius"/>
    </source>
</evidence>
<keyword evidence="13" id="KW-0325">Glycoprotein</keyword>
<keyword evidence="21" id="KW-1185">Reference proteome</keyword>
<comment type="similarity">
    <text evidence="3">Belongs to the RBT5 family.</text>
</comment>
<evidence type="ECO:0000256" key="8">
    <source>
        <dbReference type="ARBA" id="ARBA00022723"/>
    </source>
</evidence>
<dbReference type="GO" id="GO:0005886">
    <property type="term" value="C:plasma membrane"/>
    <property type="evidence" value="ECO:0007669"/>
    <property type="project" value="UniProtKB-SubCell"/>
</dbReference>
<dbReference type="EMBL" id="ML119791">
    <property type="protein sequence ID" value="RPA74410.1"/>
    <property type="molecule type" value="Genomic_DNA"/>
</dbReference>
<keyword evidence="5" id="KW-0964">Secreted</keyword>
<dbReference type="GO" id="GO:0046872">
    <property type="term" value="F:metal ion binding"/>
    <property type="evidence" value="ECO:0007669"/>
    <property type="project" value="UniProtKB-KW"/>
</dbReference>
<comment type="caution">
    <text evidence="15">Lacks conserved residue(s) required for the propagation of feature annotation.</text>
</comment>
<keyword evidence="17" id="KW-0812">Transmembrane</keyword>
<dbReference type="InterPro" id="IPR051735">
    <property type="entry name" value="CFEM_domain"/>
</dbReference>
<keyword evidence="8" id="KW-0479">Metal-binding</keyword>
<name>A0A3N4HRJ6_ASCIM</name>
<evidence type="ECO:0000256" key="7">
    <source>
        <dbReference type="ARBA" id="ARBA00022622"/>
    </source>
</evidence>
<evidence type="ECO:0000256" key="3">
    <source>
        <dbReference type="ARBA" id="ARBA00010031"/>
    </source>
</evidence>
<dbReference type="OrthoDB" id="3065412at2759"/>
<evidence type="ECO:0000259" key="19">
    <source>
        <dbReference type="PROSITE" id="PS52012"/>
    </source>
</evidence>
<evidence type="ECO:0000313" key="20">
    <source>
        <dbReference type="EMBL" id="RPA74410.1"/>
    </source>
</evidence>
<feature type="transmembrane region" description="Helical" evidence="17">
    <location>
        <begin position="145"/>
        <end position="168"/>
    </location>
</feature>
<evidence type="ECO:0000313" key="21">
    <source>
        <dbReference type="Proteomes" id="UP000275078"/>
    </source>
</evidence>
<dbReference type="GO" id="GO:0005576">
    <property type="term" value="C:extracellular region"/>
    <property type="evidence" value="ECO:0007669"/>
    <property type="project" value="UniProtKB-SubCell"/>
</dbReference>
<keyword evidence="9 18" id="KW-0732">Signal</keyword>
<dbReference type="AlphaFoldDB" id="A0A3N4HRJ6"/>
<evidence type="ECO:0000256" key="11">
    <source>
        <dbReference type="ARBA" id="ARBA00023136"/>
    </source>
</evidence>
<dbReference type="InterPro" id="IPR008427">
    <property type="entry name" value="Extracellular_membr_CFEM_dom"/>
</dbReference>
<evidence type="ECO:0000256" key="6">
    <source>
        <dbReference type="ARBA" id="ARBA00022617"/>
    </source>
</evidence>